<feature type="compositionally biased region" description="Basic and acidic residues" evidence="1">
    <location>
        <begin position="123"/>
        <end position="132"/>
    </location>
</feature>
<gene>
    <name evidence="2" type="ORF">HAND00432_LOCUS15512</name>
</gene>
<name>A0A7S1H3J9_HEMAN</name>
<reference evidence="2" key="1">
    <citation type="submission" date="2021-01" db="EMBL/GenBank/DDBJ databases">
        <authorList>
            <person name="Corre E."/>
            <person name="Pelletier E."/>
            <person name="Niang G."/>
            <person name="Scheremetjew M."/>
            <person name="Finn R."/>
            <person name="Kale V."/>
            <person name="Holt S."/>
            <person name="Cochrane G."/>
            <person name="Meng A."/>
            <person name="Brown T."/>
            <person name="Cohen L."/>
        </authorList>
    </citation>
    <scope>NUCLEOTIDE SEQUENCE</scope>
    <source>
        <strain evidence="2">CCMP644</strain>
    </source>
</reference>
<evidence type="ECO:0000313" key="2">
    <source>
        <dbReference type="EMBL" id="CAD8962135.1"/>
    </source>
</evidence>
<proteinExistence type="predicted"/>
<organism evidence="2">
    <name type="scientific">Hemiselmis andersenii</name>
    <name type="common">Cryptophyte alga</name>
    <dbReference type="NCBI Taxonomy" id="464988"/>
    <lineage>
        <taxon>Eukaryota</taxon>
        <taxon>Cryptophyceae</taxon>
        <taxon>Cryptomonadales</taxon>
        <taxon>Hemiselmidaceae</taxon>
        <taxon>Hemiselmis</taxon>
    </lineage>
</organism>
<sequence length="132" mass="14767">MLRGVGDMGWVMGRQLPRWRPAMSMEWTNLEEVPAATAPAAVNIPSAPQPVSTKTVNPLTVWAEDATVTNGTFEPVDNSERLIFPWARDSHAFDPRVDPDNLFDDDDPREARRRTFYGGRGLATREENAARS</sequence>
<evidence type="ECO:0000256" key="1">
    <source>
        <dbReference type="SAM" id="MobiDB-lite"/>
    </source>
</evidence>
<protein>
    <submittedName>
        <fullName evidence="2">Uncharacterized protein</fullName>
    </submittedName>
</protein>
<accession>A0A7S1H3J9</accession>
<dbReference type="EMBL" id="HBFX01025456">
    <property type="protein sequence ID" value="CAD8962135.1"/>
    <property type="molecule type" value="Transcribed_RNA"/>
</dbReference>
<dbReference type="AlphaFoldDB" id="A0A7S1H3J9"/>
<feature type="region of interest" description="Disordered" evidence="1">
    <location>
        <begin position="91"/>
        <end position="132"/>
    </location>
</feature>